<evidence type="ECO:0000313" key="1">
    <source>
        <dbReference type="EMBL" id="MFD1510016.1"/>
    </source>
</evidence>
<evidence type="ECO:0000313" key="2">
    <source>
        <dbReference type="Proteomes" id="UP001597186"/>
    </source>
</evidence>
<dbReference type="Pfam" id="PF09898">
    <property type="entry name" value="DUF2125"/>
    <property type="match status" value="1"/>
</dbReference>
<proteinExistence type="predicted"/>
<dbReference type="Proteomes" id="UP001597186">
    <property type="component" value="Unassembled WGS sequence"/>
</dbReference>
<organism evidence="1 2">
    <name type="scientific">Lacimonas salitolerans</name>
    <dbReference type="NCBI Taxonomy" id="1323750"/>
    <lineage>
        <taxon>Bacteria</taxon>
        <taxon>Pseudomonadati</taxon>
        <taxon>Pseudomonadota</taxon>
        <taxon>Alphaproteobacteria</taxon>
        <taxon>Rhodobacterales</taxon>
        <taxon>Paracoccaceae</taxon>
        <taxon>Lacimonas</taxon>
    </lineage>
</organism>
<protein>
    <submittedName>
        <fullName evidence="1">DUF2125 domain-containing protein</fullName>
    </submittedName>
</protein>
<comment type="caution">
    <text evidence="1">The sequence shown here is derived from an EMBL/GenBank/DDBJ whole genome shotgun (WGS) entry which is preliminary data.</text>
</comment>
<dbReference type="EMBL" id="JBHUDD010000058">
    <property type="protein sequence ID" value="MFD1510016.1"/>
    <property type="molecule type" value="Genomic_DNA"/>
</dbReference>
<keyword evidence="2" id="KW-1185">Reference proteome</keyword>
<accession>A0ABW4EIK3</accession>
<gene>
    <name evidence="1" type="ORF">ACFTOW_11445</name>
</gene>
<name>A0ABW4EIK3_9RHOB</name>
<sequence length="489" mass="52045">MMTAPAAWADVTAGQVWADFKGYMEGFGYSITAEEAQDAGRLTVTGISMTMQMPEDAGTATFEAPDMSFTDNGDGTVSVTMPEMSTLDFAVDAEDEGDVSGTIDYGQTGFAMTVSGSPGDMFYDYSADEMSVALSSLAVEGESVQIDTAQFTIRDMQGQSTVKLDDLRRVAQRMTMGALAYELDMVSPEDDGGRLTMKGELTSPEFDGTLATPLEPLDSDDPNAMIEAGMAVDGGFTHSGGRTEFRFVEEDDAVEGTASSESGEVSVRMDAGQMGYTLGARGLNLRAESAELPFPVELAMAESLLDFTVPVTPGEEPQDFGLTLTLGDFTMSDMIWQMFDPAGQLPRDPATVALDLKGKARLDAPLMAPETMESDEAPGELRELSISSLIVRLAGAELTGVGDFTFDNTDTTTFDGMPRPEGALDLRLVGGNTLLDTLVNMGMLPQEQAMGARMMMGLFAVPGDGEDTLTSKIEVNEAGQVLANGQRLR</sequence>
<dbReference type="InterPro" id="IPR018666">
    <property type="entry name" value="DUF2125"/>
</dbReference>
<reference evidence="2" key="1">
    <citation type="journal article" date="2019" name="Int. J. Syst. Evol. Microbiol.">
        <title>The Global Catalogue of Microorganisms (GCM) 10K type strain sequencing project: providing services to taxonomists for standard genome sequencing and annotation.</title>
        <authorList>
            <consortium name="The Broad Institute Genomics Platform"/>
            <consortium name="The Broad Institute Genome Sequencing Center for Infectious Disease"/>
            <person name="Wu L."/>
            <person name="Ma J."/>
        </authorList>
    </citation>
    <scope>NUCLEOTIDE SEQUENCE [LARGE SCALE GENOMIC DNA]</scope>
    <source>
        <strain evidence="2">CGMCC 1.12477</strain>
    </source>
</reference>